<dbReference type="Gene3D" id="1.10.443.10">
    <property type="entry name" value="Intergrase catalytic core"/>
    <property type="match status" value="1"/>
</dbReference>
<dbReference type="InterPro" id="IPR011010">
    <property type="entry name" value="DNA_brk_join_enz"/>
</dbReference>
<evidence type="ECO:0000256" key="1">
    <source>
        <dbReference type="ARBA" id="ARBA00022908"/>
    </source>
</evidence>
<dbReference type="InterPro" id="IPR044068">
    <property type="entry name" value="CB"/>
</dbReference>
<evidence type="ECO:0000313" key="7">
    <source>
        <dbReference type="EMBL" id="MFC7292587.1"/>
    </source>
</evidence>
<dbReference type="PROSITE" id="PS51898">
    <property type="entry name" value="TYR_RECOMBINASE"/>
    <property type="match status" value="1"/>
</dbReference>
<comment type="caution">
    <text evidence="7">The sequence shown here is derived from an EMBL/GenBank/DDBJ whole genome shotgun (WGS) entry which is preliminary data.</text>
</comment>
<dbReference type="InterPro" id="IPR050090">
    <property type="entry name" value="Tyrosine_recombinase_XerCD"/>
</dbReference>
<dbReference type="SUPFAM" id="SSF56349">
    <property type="entry name" value="DNA breaking-rejoining enzymes"/>
    <property type="match status" value="1"/>
</dbReference>
<keyword evidence="1" id="KW-0229">DNA integration</keyword>
<feature type="domain" description="Tyr recombinase" evidence="5">
    <location>
        <begin position="180"/>
        <end position="364"/>
    </location>
</feature>
<accession>A0ABW2INV8</accession>
<dbReference type="PANTHER" id="PTHR30349">
    <property type="entry name" value="PHAGE INTEGRASE-RELATED"/>
    <property type="match status" value="1"/>
</dbReference>
<organism evidence="7 8">
    <name type="scientific">Hirschia litorea</name>
    <dbReference type="NCBI Taxonomy" id="1199156"/>
    <lineage>
        <taxon>Bacteria</taxon>
        <taxon>Pseudomonadati</taxon>
        <taxon>Pseudomonadota</taxon>
        <taxon>Alphaproteobacteria</taxon>
        <taxon>Hyphomonadales</taxon>
        <taxon>Hyphomonadaceae</taxon>
        <taxon>Hirschia</taxon>
    </lineage>
</organism>
<proteinExistence type="predicted"/>
<dbReference type="RefSeq" id="WP_382168138.1">
    <property type="nucleotide sequence ID" value="NZ_JBHTBR010000005.1"/>
</dbReference>
<dbReference type="PANTHER" id="PTHR30349:SF64">
    <property type="entry name" value="PROPHAGE INTEGRASE INTD-RELATED"/>
    <property type="match status" value="1"/>
</dbReference>
<evidence type="ECO:0000256" key="4">
    <source>
        <dbReference type="PROSITE-ProRule" id="PRU01248"/>
    </source>
</evidence>
<keyword evidence="2 4" id="KW-0238">DNA-binding</keyword>
<dbReference type="Proteomes" id="UP001596492">
    <property type="component" value="Unassembled WGS sequence"/>
</dbReference>
<evidence type="ECO:0000313" key="8">
    <source>
        <dbReference type="Proteomes" id="UP001596492"/>
    </source>
</evidence>
<reference evidence="8" key="1">
    <citation type="journal article" date="2019" name="Int. J. Syst. Evol. Microbiol.">
        <title>The Global Catalogue of Microorganisms (GCM) 10K type strain sequencing project: providing services to taxonomists for standard genome sequencing and annotation.</title>
        <authorList>
            <consortium name="The Broad Institute Genomics Platform"/>
            <consortium name="The Broad Institute Genome Sequencing Center for Infectious Disease"/>
            <person name="Wu L."/>
            <person name="Ma J."/>
        </authorList>
    </citation>
    <scope>NUCLEOTIDE SEQUENCE [LARGE SCALE GENOMIC DNA]</scope>
    <source>
        <strain evidence="8">CCUG 51308</strain>
    </source>
</reference>
<evidence type="ECO:0000259" key="6">
    <source>
        <dbReference type="PROSITE" id="PS51900"/>
    </source>
</evidence>
<dbReference type="EMBL" id="JBHTBR010000005">
    <property type="protein sequence ID" value="MFC7292587.1"/>
    <property type="molecule type" value="Genomic_DNA"/>
</dbReference>
<protein>
    <submittedName>
        <fullName evidence="7">Tyrosine-type recombinase/integrase</fullName>
    </submittedName>
</protein>
<gene>
    <name evidence="7" type="ORF">ACFQS8_13230</name>
</gene>
<dbReference type="CDD" id="cd01189">
    <property type="entry name" value="INT_ICEBs1_C_like"/>
    <property type="match status" value="1"/>
</dbReference>
<keyword evidence="3" id="KW-0233">DNA recombination</keyword>
<feature type="domain" description="Core-binding (CB)" evidence="6">
    <location>
        <begin position="78"/>
        <end position="164"/>
    </location>
</feature>
<name>A0ABW2INV8_9PROT</name>
<sequence>MAKTVNIGKIAIRPHRRNGTLSGSWQVDIPPPLSQEGKRERRLFKTKADAINYAKKHDRSASIKNVIRSSQVGVALGLSFSELSELWMEEQIREVNVGMKRASSLDTNAYQLRALLSFFNTSDINTISSIQILSYQEKRRDLAKSAPTINSETALLKQILLWAKDKDLCTHIPKFKSIPVKRKHMELPTLGEIRAIAAQMSEENSLVFRFFAETGCRKSEVFGLEWQDIGFNSCVVHIRPHVETGHEAKNESSYRSIPISTNLVQELNKIKRTTGLVFPGRDGKKRHDMKKAIKRAVTRADIRRNGEIMHITLHMLRKAHSTWQAMKGLPEPILQARLGHVPGSRVTQEVYIHARQESERTGVFEV</sequence>
<dbReference type="InterPro" id="IPR002104">
    <property type="entry name" value="Integrase_catalytic"/>
</dbReference>
<evidence type="ECO:0000256" key="3">
    <source>
        <dbReference type="ARBA" id="ARBA00023172"/>
    </source>
</evidence>
<evidence type="ECO:0000259" key="5">
    <source>
        <dbReference type="PROSITE" id="PS51898"/>
    </source>
</evidence>
<dbReference type="Pfam" id="PF00589">
    <property type="entry name" value="Phage_integrase"/>
    <property type="match status" value="1"/>
</dbReference>
<dbReference type="InterPro" id="IPR013762">
    <property type="entry name" value="Integrase-like_cat_sf"/>
</dbReference>
<keyword evidence="8" id="KW-1185">Reference proteome</keyword>
<dbReference type="PROSITE" id="PS51900">
    <property type="entry name" value="CB"/>
    <property type="match status" value="1"/>
</dbReference>
<evidence type="ECO:0000256" key="2">
    <source>
        <dbReference type="ARBA" id="ARBA00023125"/>
    </source>
</evidence>